<dbReference type="KEGG" id="aym:YM304_32590"/>
<evidence type="ECO:0008006" key="3">
    <source>
        <dbReference type="Google" id="ProtNLM"/>
    </source>
</evidence>
<gene>
    <name evidence="1" type="ORF">YM304_32590</name>
</gene>
<accession>A0A6C7EB75</accession>
<keyword evidence="2" id="KW-1185">Reference proteome</keyword>
<dbReference type="RefSeq" id="WP_015442820.1">
    <property type="nucleotide sequence ID" value="NC_020520.1"/>
</dbReference>
<protein>
    <recommendedName>
        <fullName evidence="3">Sucrase ferredoxin</fullName>
    </recommendedName>
</protein>
<reference evidence="1 2" key="1">
    <citation type="journal article" date="2013" name="Int. J. Syst. Evol. Microbiol.">
        <title>Ilumatobacter nonamiense sp. nov. and Ilumatobacter coccineum sp. nov., isolated from seashore sand.</title>
        <authorList>
            <person name="Matsumoto A."/>
            <person name="Kasai H."/>
            <person name="Matsuo Y."/>
            <person name="Shizuri Y."/>
            <person name="Ichikawa N."/>
            <person name="Fujita N."/>
            <person name="Omura S."/>
            <person name="Takahashi Y."/>
        </authorList>
    </citation>
    <scope>NUCLEOTIDE SEQUENCE [LARGE SCALE GENOMIC DNA]</scope>
    <source>
        <strain evidence="2">NBRC 103263 / KCTC 29153 / YM16-304</strain>
    </source>
</reference>
<evidence type="ECO:0000313" key="2">
    <source>
        <dbReference type="Proteomes" id="UP000011863"/>
    </source>
</evidence>
<name>A0A6C7EB75_ILUCY</name>
<evidence type="ECO:0000313" key="1">
    <source>
        <dbReference type="EMBL" id="BAN03573.1"/>
    </source>
</evidence>
<dbReference type="Pfam" id="PF06999">
    <property type="entry name" value="Suc_Fer-like"/>
    <property type="match status" value="1"/>
</dbReference>
<organism evidence="1 2">
    <name type="scientific">Ilumatobacter coccineus (strain NBRC 103263 / KCTC 29153 / YM16-304)</name>
    <dbReference type="NCBI Taxonomy" id="1313172"/>
    <lineage>
        <taxon>Bacteria</taxon>
        <taxon>Bacillati</taxon>
        <taxon>Actinomycetota</taxon>
        <taxon>Acidimicrobiia</taxon>
        <taxon>Acidimicrobiales</taxon>
        <taxon>Ilumatobacteraceae</taxon>
        <taxon>Ilumatobacter</taxon>
    </lineage>
</organism>
<dbReference type="AlphaFoldDB" id="A0A6C7EB75"/>
<sequence length="290" mass="30500">MTPAPSSDSGPTATSFPIDRYCADRSRSCGEPCAGTPGLDRRFLLVGAPGPWPAEAVDYAEGIQAEAVAARARLVLVRHPMLTRAHRAVVADGGIDWYERADEGALAIESPLDGPMLAVCTHARQDLCCGRYGASLVTALRPHLPATLECSHLGGDRFAPNGLMLPSGILLGRLDAVSAPDLASTIRSGSVDPRMFRGRGGQAPHDAAVEAEIRRHTGVHDLDVPVRVEWDEAEASFTGRVGDVAVSGTLSPGTRYSGRLTCSAETDGYRHAVDVTVRTSSPGRASTPAV</sequence>
<proteinExistence type="predicted"/>
<dbReference type="InterPro" id="IPR009737">
    <property type="entry name" value="Aim32/Apd1-like"/>
</dbReference>
<dbReference type="EMBL" id="AP012057">
    <property type="protein sequence ID" value="BAN03573.1"/>
    <property type="molecule type" value="Genomic_DNA"/>
</dbReference>
<dbReference type="OrthoDB" id="3399139at2"/>
<dbReference type="Proteomes" id="UP000011863">
    <property type="component" value="Chromosome"/>
</dbReference>